<organism evidence="1 2">
    <name type="scientific">Emiliania huxleyi (strain CCMP1516)</name>
    <dbReference type="NCBI Taxonomy" id="280463"/>
    <lineage>
        <taxon>Eukaryota</taxon>
        <taxon>Haptista</taxon>
        <taxon>Haptophyta</taxon>
        <taxon>Prymnesiophyceae</taxon>
        <taxon>Isochrysidales</taxon>
        <taxon>Noelaerhabdaceae</taxon>
        <taxon>Emiliania</taxon>
    </lineage>
</organism>
<reference evidence="1" key="2">
    <citation type="submission" date="2024-10" db="UniProtKB">
        <authorList>
            <consortium name="EnsemblProtists"/>
        </authorList>
    </citation>
    <scope>IDENTIFICATION</scope>
</reference>
<dbReference type="PaxDb" id="2903-EOD04079"/>
<dbReference type="GO" id="GO:0005794">
    <property type="term" value="C:Golgi apparatus"/>
    <property type="evidence" value="ECO:0007669"/>
    <property type="project" value="TreeGrafter"/>
</dbReference>
<dbReference type="KEGG" id="ehx:EMIHUDRAFT_221509"/>
<dbReference type="AlphaFoldDB" id="A0A0D3HYJ4"/>
<accession>A0A0D3HYJ4</accession>
<dbReference type="GO" id="GO:0006888">
    <property type="term" value="P:endoplasmic reticulum to Golgi vesicle-mediated transport"/>
    <property type="evidence" value="ECO:0007669"/>
    <property type="project" value="TreeGrafter"/>
</dbReference>
<name>A0A0D3HYJ4_EMIH1</name>
<dbReference type="PANTHER" id="PTHR34009">
    <property type="entry name" value="PROTEIN STAR"/>
    <property type="match status" value="1"/>
</dbReference>
<keyword evidence="2" id="KW-1185">Reference proteome</keyword>
<reference evidence="2" key="1">
    <citation type="journal article" date="2013" name="Nature">
        <title>Pan genome of the phytoplankton Emiliania underpins its global distribution.</title>
        <authorList>
            <person name="Read B.A."/>
            <person name="Kegel J."/>
            <person name="Klute M.J."/>
            <person name="Kuo A."/>
            <person name="Lefebvre S.C."/>
            <person name="Maumus F."/>
            <person name="Mayer C."/>
            <person name="Miller J."/>
            <person name="Monier A."/>
            <person name="Salamov A."/>
            <person name="Young J."/>
            <person name="Aguilar M."/>
            <person name="Claverie J.M."/>
            <person name="Frickenhaus S."/>
            <person name="Gonzalez K."/>
            <person name="Herman E.K."/>
            <person name="Lin Y.C."/>
            <person name="Napier J."/>
            <person name="Ogata H."/>
            <person name="Sarno A.F."/>
            <person name="Shmutz J."/>
            <person name="Schroeder D."/>
            <person name="de Vargas C."/>
            <person name="Verret F."/>
            <person name="von Dassow P."/>
            <person name="Valentin K."/>
            <person name="Van de Peer Y."/>
            <person name="Wheeler G."/>
            <person name="Dacks J.B."/>
            <person name="Delwiche C.F."/>
            <person name="Dyhrman S.T."/>
            <person name="Glockner G."/>
            <person name="John U."/>
            <person name="Richards T."/>
            <person name="Worden A.Z."/>
            <person name="Zhang X."/>
            <person name="Grigoriev I.V."/>
            <person name="Allen A.E."/>
            <person name="Bidle K."/>
            <person name="Borodovsky M."/>
            <person name="Bowler C."/>
            <person name="Brownlee C."/>
            <person name="Cock J.M."/>
            <person name="Elias M."/>
            <person name="Gladyshev V.N."/>
            <person name="Groth M."/>
            <person name="Guda C."/>
            <person name="Hadaegh A."/>
            <person name="Iglesias-Rodriguez M.D."/>
            <person name="Jenkins J."/>
            <person name="Jones B.M."/>
            <person name="Lawson T."/>
            <person name="Leese F."/>
            <person name="Lindquist E."/>
            <person name="Lobanov A."/>
            <person name="Lomsadze A."/>
            <person name="Malik S.B."/>
            <person name="Marsh M.E."/>
            <person name="Mackinder L."/>
            <person name="Mock T."/>
            <person name="Mueller-Roeber B."/>
            <person name="Pagarete A."/>
            <person name="Parker M."/>
            <person name="Probert I."/>
            <person name="Quesneville H."/>
            <person name="Raines C."/>
            <person name="Rensing S.A."/>
            <person name="Riano-Pachon D.M."/>
            <person name="Richier S."/>
            <person name="Rokitta S."/>
            <person name="Shiraiwa Y."/>
            <person name="Soanes D.M."/>
            <person name="van der Giezen M."/>
            <person name="Wahlund T.M."/>
            <person name="Williams B."/>
            <person name="Wilson W."/>
            <person name="Wolfe G."/>
            <person name="Wurch L.L."/>
        </authorList>
    </citation>
    <scope>NUCLEOTIDE SEQUENCE</scope>
</reference>
<dbReference type="GO" id="GO:0005789">
    <property type="term" value="C:endoplasmic reticulum membrane"/>
    <property type="evidence" value="ECO:0007669"/>
    <property type="project" value="TreeGrafter"/>
</dbReference>
<evidence type="ECO:0008006" key="3">
    <source>
        <dbReference type="Google" id="ProtNLM"/>
    </source>
</evidence>
<dbReference type="GO" id="GO:0016197">
    <property type="term" value="P:endosomal transport"/>
    <property type="evidence" value="ECO:0007669"/>
    <property type="project" value="TreeGrafter"/>
</dbReference>
<dbReference type="Proteomes" id="UP000013827">
    <property type="component" value="Unassembled WGS sequence"/>
</dbReference>
<dbReference type="EnsemblProtists" id="EOD04079">
    <property type="protein sequence ID" value="EOD04079"/>
    <property type="gene ID" value="EMIHUDRAFT_221509"/>
</dbReference>
<dbReference type="PANTHER" id="PTHR34009:SF2">
    <property type="entry name" value="PROTEIN STAR"/>
    <property type="match status" value="1"/>
</dbReference>
<dbReference type="HOGENOM" id="CLU_824964_0_0_1"/>
<dbReference type="InterPro" id="IPR029063">
    <property type="entry name" value="SAM-dependent_MTases_sf"/>
</dbReference>
<evidence type="ECO:0000313" key="1">
    <source>
        <dbReference type="EnsemblProtists" id="EOD04079"/>
    </source>
</evidence>
<dbReference type="RefSeq" id="XP_005756508.1">
    <property type="nucleotide sequence ID" value="XM_005756451.1"/>
</dbReference>
<dbReference type="GeneID" id="17250178"/>
<dbReference type="Gene3D" id="3.40.50.150">
    <property type="entry name" value="Vaccinia Virus protein VP39"/>
    <property type="match status" value="1"/>
</dbReference>
<evidence type="ECO:0000313" key="2">
    <source>
        <dbReference type="Proteomes" id="UP000013827"/>
    </source>
</evidence>
<protein>
    <recommendedName>
        <fullName evidence="3">Methyltransferase FkbM domain-containing protein</fullName>
    </recommendedName>
</protein>
<sequence length="337" mass="36470">MADVNLTVCASPGRCAEAPSFANGTWPQGLLWNEHGDRWRVCRNCTRSRATVGLRPCSQSEQRQEAFVWSLAASLGVETGGIFVELGGNDGRTSSNTLFLETCAGWRGVLIEANPIAFAKLRLRRPAAVAVQAAACASGSDKATLVVRSSRGARRRGRLIGTADVAAGIETLVPRLGHEWLRARHAEVVVRYHVPCVQLGELFSALRSLLSRPPSIGILVVEMRAGDAATNLPLLAALRAGGFELVRSLRVWASHSDRGPVFLMDSVYLRVEHFVSSGGLPAAALGFLLSQPTQARFGINMRRRPGRHGGNYSMEEPEALFARLPQADSTYARKVFS</sequence>
<proteinExistence type="predicted"/>
<dbReference type="GO" id="GO:0005886">
    <property type="term" value="C:plasma membrane"/>
    <property type="evidence" value="ECO:0007669"/>
    <property type="project" value="TreeGrafter"/>
</dbReference>
<dbReference type="GO" id="GO:0031902">
    <property type="term" value="C:late endosome membrane"/>
    <property type="evidence" value="ECO:0007669"/>
    <property type="project" value="TreeGrafter"/>
</dbReference>
<dbReference type="InterPro" id="IPR053202">
    <property type="entry name" value="EGF_Rcpt_Signaling_Reg"/>
</dbReference>